<dbReference type="Proteomes" id="UP000053801">
    <property type="component" value="Chromosome"/>
</dbReference>
<name>A0A161IJ85_ANAPH</name>
<accession>A0A161IJ85</accession>
<sequence>MMLLLGRLITLLLLLLRLLVKTLLNLPMLLLEFLTLISATRFVRRKPKVLGSMVSMLIKPVRRAVTTIHRYVVMMGEVIAVVVTTQRFSSIL</sequence>
<protein>
    <submittedName>
        <fullName evidence="1">Uncharacterized protein</fullName>
    </submittedName>
</protein>
<gene>
    <name evidence="1" type="ORF">P029_00745</name>
</gene>
<dbReference type="AlphaFoldDB" id="A0A161IJ85"/>
<organism evidence="1 2">
    <name type="scientific">Anaplasma phagocytophilum str. Norway variant2</name>
    <dbReference type="NCBI Taxonomy" id="1392507"/>
    <lineage>
        <taxon>Bacteria</taxon>
        <taxon>Pseudomonadati</taxon>
        <taxon>Pseudomonadota</taxon>
        <taxon>Alphaproteobacteria</taxon>
        <taxon>Rickettsiales</taxon>
        <taxon>Anaplasmataceae</taxon>
        <taxon>Anaplasma</taxon>
        <taxon>phagocytophilum group</taxon>
    </lineage>
</organism>
<reference evidence="1 2" key="1">
    <citation type="journal article" date="2013" name="Pathogens">
        <title>An Emerging Tick-Borne Disease of Humans Is Caused by a Subset of Strains with Conserved Genome Structure.</title>
        <authorList>
            <person name="Barbet A.F."/>
            <person name="Al-Khedery B."/>
            <person name="Stuen S."/>
            <person name="Granquist E.G."/>
            <person name="Felsheim R.F."/>
            <person name="Munderloh U.G."/>
        </authorList>
    </citation>
    <scope>NUCLEOTIDE SEQUENCE [LARGE SCALE GENOMIC DNA]</scope>
    <source>
        <strain evidence="1 2">Norway variant2</strain>
    </source>
</reference>
<reference evidence="1 2" key="2">
    <citation type="journal article" date="2014" name="Pathogens">
        <title>Comparative Genomics Identifies a Potential Marker of Human-Virulent Anaplasma phagocytophilum.</title>
        <authorList>
            <person name="Al-Khedery B."/>
            <person name="Barbet A.F."/>
        </authorList>
    </citation>
    <scope>NUCLEOTIDE SEQUENCE [LARGE SCALE GENOMIC DNA]</scope>
    <source>
        <strain evidence="1 2">Norway variant2</strain>
    </source>
</reference>
<dbReference type="EMBL" id="CP015376">
    <property type="protein sequence ID" value="ANC33955.1"/>
    <property type="molecule type" value="Genomic_DNA"/>
</dbReference>
<proteinExistence type="predicted"/>
<evidence type="ECO:0000313" key="2">
    <source>
        <dbReference type="Proteomes" id="UP000053801"/>
    </source>
</evidence>
<evidence type="ECO:0000313" key="1">
    <source>
        <dbReference type="EMBL" id="ANC33955.1"/>
    </source>
</evidence>